<comment type="subcellular location">
    <subcellularLocation>
        <location evidence="1">Endomembrane system</location>
        <topology evidence="1">Multi-pass membrane protein</topology>
    </subcellularLocation>
</comment>
<proteinExistence type="predicted"/>
<organism evidence="7 8">
    <name type="scientific">Acidihalobacter ferrooxydans</name>
    <dbReference type="NCBI Taxonomy" id="1765967"/>
    <lineage>
        <taxon>Bacteria</taxon>
        <taxon>Pseudomonadati</taxon>
        <taxon>Pseudomonadota</taxon>
        <taxon>Gammaproteobacteria</taxon>
        <taxon>Chromatiales</taxon>
        <taxon>Ectothiorhodospiraceae</taxon>
        <taxon>Acidihalobacter</taxon>
    </lineage>
</organism>
<evidence type="ECO:0000256" key="2">
    <source>
        <dbReference type="ARBA" id="ARBA00022692"/>
    </source>
</evidence>
<feature type="transmembrane region" description="Helical" evidence="5">
    <location>
        <begin position="15"/>
        <end position="32"/>
    </location>
</feature>
<dbReference type="GO" id="GO:0012505">
    <property type="term" value="C:endomembrane system"/>
    <property type="evidence" value="ECO:0007669"/>
    <property type="project" value="UniProtKB-SubCell"/>
</dbReference>
<evidence type="ECO:0000256" key="3">
    <source>
        <dbReference type="ARBA" id="ARBA00022989"/>
    </source>
</evidence>
<keyword evidence="8" id="KW-1185">Reference proteome</keyword>
<feature type="domain" description="DUF202" evidence="6">
    <location>
        <begin position="6"/>
        <end position="84"/>
    </location>
</feature>
<evidence type="ECO:0000313" key="7">
    <source>
        <dbReference type="EMBL" id="APZ43683.1"/>
    </source>
</evidence>
<evidence type="ECO:0000256" key="1">
    <source>
        <dbReference type="ARBA" id="ARBA00004127"/>
    </source>
</evidence>
<dbReference type="EMBL" id="CP019434">
    <property type="protein sequence ID" value="APZ43683.1"/>
    <property type="molecule type" value="Genomic_DNA"/>
</dbReference>
<dbReference type="RefSeq" id="WP_076837319.1">
    <property type="nucleotide sequence ID" value="NZ_CP019434.1"/>
</dbReference>
<feature type="transmembrane region" description="Helical" evidence="5">
    <location>
        <begin position="60"/>
        <end position="80"/>
    </location>
</feature>
<sequence length="124" mass="13771">MIDNFRDHAANERTYLAWIRTAIALMAFGFVIEKFDLFLRYIGAATSVHFPTQGVRAEGAGLLLIATGLVLVALATWGFLRNRRLIDSSEHLLYRGTWLNLALGGTVALMGLFLVAYVARELLT</sequence>
<accession>A0A1P8UIM0</accession>
<keyword evidence="2 5" id="KW-0812">Transmembrane</keyword>
<dbReference type="KEGG" id="afy:BW247_11770"/>
<evidence type="ECO:0000259" key="6">
    <source>
        <dbReference type="Pfam" id="PF02656"/>
    </source>
</evidence>
<evidence type="ECO:0000256" key="5">
    <source>
        <dbReference type="SAM" id="Phobius"/>
    </source>
</evidence>
<name>A0A1P8UIM0_9GAMM</name>
<evidence type="ECO:0000313" key="8">
    <source>
        <dbReference type="Proteomes" id="UP000243807"/>
    </source>
</evidence>
<dbReference type="OrthoDB" id="582337at2"/>
<protein>
    <recommendedName>
        <fullName evidence="6">DUF202 domain-containing protein</fullName>
    </recommendedName>
</protein>
<dbReference type="Pfam" id="PF02656">
    <property type="entry name" value="DUF202"/>
    <property type="match status" value="1"/>
</dbReference>
<reference evidence="7 8" key="1">
    <citation type="submission" date="2017-01" db="EMBL/GenBank/DDBJ databases">
        <title>Draft sequence of Acidihalobacter ferrooxidans strain DSM 14175 (strain V8).</title>
        <authorList>
            <person name="Khaleque H.N."/>
            <person name="Ramsay J.P."/>
            <person name="Murphy R.J.T."/>
            <person name="Kaksonen A.H."/>
            <person name="Boxall N.J."/>
            <person name="Watkin E.L.J."/>
        </authorList>
    </citation>
    <scope>NUCLEOTIDE SEQUENCE [LARGE SCALE GENOMIC DNA]</scope>
    <source>
        <strain evidence="7 8">V8</strain>
    </source>
</reference>
<feature type="transmembrane region" description="Helical" evidence="5">
    <location>
        <begin position="92"/>
        <end position="119"/>
    </location>
</feature>
<dbReference type="AlphaFoldDB" id="A0A1P8UIM0"/>
<dbReference type="Proteomes" id="UP000243807">
    <property type="component" value="Chromosome"/>
</dbReference>
<gene>
    <name evidence="7" type="ORF">BW247_11770</name>
</gene>
<dbReference type="STRING" id="1765967.BW247_11770"/>
<keyword evidence="4 5" id="KW-0472">Membrane</keyword>
<dbReference type="InterPro" id="IPR003807">
    <property type="entry name" value="DUF202"/>
</dbReference>
<evidence type="ECO:0000256" key="4">
    <source>
        <dbReference type="ARBA" id="ARBA00023136"/>
    </source>
</evidence>
<keyword evidence="3 5" id="KW-1133">Transmembrane helix</keyword>